<evidence type="ECO:0000313" key="2">
    <source>
        <dbReference type="EMBL" id="HFK23512.1"/>
    </source>
</evidence>
<comment type="caution">
    <text evidence="2">The sequence shown here is derived from an EMBL/GenBank/DDBJ whole genome shotgun (WGS) entry which is preliminary data.</text>
</comment>
<organism evidence="2">
    <name type="scientific">candidate division WOR-3 bacterium</name>
    <dbReference type="NCBI Taxonomy" id="2052148"/>
    <lineage>
        <taxon>Bacteria</taxon>
        <taxon>Bacteria division WOR-3</taxon>
    </lineage>
</organism>
<accession>A0A7C3J5W8</accession>
<proteinExistence type="predicted"/>
<gene>
    <name evidence="2" type="ORF">ENS15_02500</name>
</gene>
<feature type="chain" id="PRO_5027664646" evidence="1">
    <location>
        <begin position="19"/>
        <end position="126"/>
    </location>
</feature>
<dbReference type="EMBL" id="DSTT01000002">
    <property type="protein sequence ID" value="HFK23512.1"/>
    <property type="molecule type" value="Genomic_DNA"/>
</dbReference>
<feature type="signal peptide" evidence="1">
    <location>
        <begin position="1"/>
        <end position="18"/>
    </location>
</feature>
<reference evidence="2" key="1">
    <citation type="journal article" date="2020" name="mSystems">
        <title>Genome- and Community-Level Interaction Insights into Carbon Utilization and Element Cycling Functions of Hydrothermarchaeota in Hydrothermal Sediment.</title>
        <authorList>
            <person name="Zhou Z."/>
            <person name="Liu Y."/>
            <person name="Xu W."/>
            <person name="Pan J."/>
            <person name="Luo Z.H."/>
            <person name="Li M."/>
        </authorList>
    </citation>
    <scope>NUCLEOTIDE SEQUENCE [LARGE SCALE GENOMIC DNA]</scope>
    <source>
        <strain evidence="2">SpSt-464</strain>
    </source>
</reference>
<evidence type="ECO:0000256" key="1">
    <source>
        <dbReference type="SAM" id="SignalP"/>
    </source>
</evidence>
<keyword evidence="1" id="KW-0732">Signal</keyword>
<name>A0A7C3J5W8_UNCW3</name>
<sequence>MLFLTVAMLAALHCCAVAAEVSLDVAKKKASSDDKTIEALVVRVQGAQVGVYVQNHLMTPQSFVLKAPGLSEPKYDVYVNGALASANIPKYDNYPLNYVTHISFAADSDARGDFYVDNVIAIAAVP</sequence>
<dbReference type="AlphaFoldDB" id="A0A7C3J5W8"/>
<protein>
    <submittedName>
        <fullName evidence="2">Uncharacterized protein</fullName>
    </submittedName>
</protein>